<evidence type="ECO:0000313" key="2">
    <source>
        <dbReference type="EMBL" id="KAF5404865.1"/>
    </source>
</evidence>
<proteinExistence type="predicted"/>
<evidence type="ECO:0000256" key="1">
    <source>
        <dbReference type="SAM" id="Coils"/>
    </source>
</evidence>
<sequence length="306" mass="36132">MILSWDDSEEDLENVTRELRDLKELVGTFDNQANELQTELRLANEEFRDLVNFRGSAANQADKQNVILQLRLEEMSKELHCAVEMRRKNEMKILKLHKVWKIHSNHFALFLQKVLLYKNELDCTLQKLEAEKERYAMNATETKNTKDEHVQTSEAYEKLKMVSRKSVLNCGDVDVQYASHDQFTMDLIEVAFGLHKQLAKCHMERKRQNNKHKHFVAELQKTFDFRLEALQRRHGAEMEKFRDKIEKAAESTIVMLRTQRRQLTAKLTKADRDKAEANRTIRELHHQIKLLTSRLNSQQNNNENVC</sequence>
<dbReference type="AlphaFoldDB" id="A0A8J4STH9"/>
<evidence type="ECO:0000313" key="3">
    <source>
        <dbReference type="Proteomes" id="UP000748531"/>
    </source>
</evidence>
<keyword evidence="3" id="KW-1185">Reference proteome</keyword>
<feature type="coiled-coil region" evidence="1">
    <location>
        <begin position="118"/>
        <end position="145"/>
    </location>
</feature>
<organism evidence="2 3">
    <name type="scientific">Paragonimus heterotremus</name>
    <dbReference type="NCBI Taxonomy" id="100268"/>
    <lineage>
        <taxon>Eukaryota</taxon>
        <taxon>Metazoa</taxon>
        <taxon>Spiralia</taxon>
        <taxon>Lophotrochozoa</taxon>
        <taxon>Platyhelminthes</taxon>
        <taxon>Trematoda</taxon>
        <taxon>Digenea</taxon>
        <taxon>Plagiorchiida</taxon>
        <taxon>Troglotremata</taxon>
        <taxon>Troglotrematidae</taxon>
        <taxon>Paragonimus</taxon>
    </lineage>
</organism>
<dbReference type="EMBL" id="LUCH01000551">
    <property type="protein sequence ID" value="KAF5404865.1"/>
    <property type="molecule type" value="Genomic_DNA"/>
</dbReference>
<accession>A0A8J4STH9</accession>
<dbReference type="OrthoDB" id="6251992at2759"/>
<feature type="coiled-coil region" evidence="1">
    <location>
        <begin position="260"/>
        <end position="301"/>
    </location>
</feature>
<protein>
    <submittedName>
        <fullName evidence="2">Uncharacterized protein</fullName>
    </submittedName>
</protein>
<dbReference type="Proteomes" id="UP000748531">
    <property type="component" value="Unassembled WGS sequence"/>
</dbReference>
<gene>
    <name evidence="2" type="ORF">PHET_01719</name>
</gene>
<feature type="coiled-coil region" evidence="1">
    <location>
        <begin position="5"/>
        <end position="78"/>
    </location>
</feature>
<reference evidence="2" key="1">
    <citation type="submission" date="2019-05" db="EMBL/GenBank/DDBJ databases">
        <title>Annotation for the trematode Paragonimus heterotremus.</title>
        <authorList>
            <person name="Choi Y.-J."/>
        </authorList>
    </citation>
    <scope>NUCLEOTIDE SEQUENCE</scope>
    <source>
        <strain evidence="2">LC</strain>
    </source>
</reference>
<keyword evidence="1" id="KW-0175">Coiled coil</keyword>
<name>A0A8J4STH9_9TREM</name>
<comment type="caution">
    <text evidence="2">The sequence shown here is derived from an EMBL/GenBank/DDBJ whole genome shotgun (WGS) entry which is preliminary data.</text>
</comment>